<dbReference type="Gene3D" id="3.40.640.10">
    <property type="entry name" value="Type I PLP-dependent aspartate aminotransferase-like (Major domain)"/>
    <property type="match status" value="1"/>
</dbReference>
<dbReference type="RefSeq" id="WP_193534059.1">
    <property type="nucleotide sequence ID" value="NZ_JAGGKM010000001.1"/>
</dbReference>
<evidence type="ECO:0000256" key="1">
    <source>
        <dbReference type="ARBA" id="ARBA00001933"/>
    </source>
</evidence>
<dbReference type="InterPro" id="IPR051446">
    <property type="entry name" value="HTH_trans_reg/aminotransferase"/>
</dbReference>
<keyword evidence="10" id="KW-1185">Reference proteome</keyword>
<dbReference type="CDD" id="cd07377">
    <property type="entry name" value="WHTH_GntR"/>
    <property type="match status" value="1"/>
</dbReference>
<sequence length="475" mass="55231">MPILPFIDENTDVPLYVQIYNYIKNEIVTGKITKNTRLPSIRKLSNFLSVSTTSVENAYLQLVAEGFIESKPKSGYIVLDLPEPVFSLDKENMNIRPPLQSYPMFDATEYPFDFHFSMNDFSYFPFQIWRRLYTEVLQQEHKRLLFYGDLQGEMELRCEIAKYLHQYRGVKCTPEQIVIGANQFQLISLLAIMFKSYTTSMGVENPGYLTLPSVFRNHNYKVIPISLEGDGITIREIYENNLQLVCVSPSHQFPRGMTMPISKRLQLLEWAKEVDGFVIEDDYDGEFRYYGRPIPSLQGLMKNSNVIYLGGFSQILSPAICVNYMVLPEQLVESYHYHKNEMIVDQSSSRLHQKVLQLFMKRGYLEKHIRKMRKIYRTKHDLVVKSVQETFKARGKLIGKDAGFHVLLQLESNKSEKELVELSKKAGIRIIPASFTWLQPTEKIPNEFLLGFCGIELDKIEEGVRKLHKVWILDE</sequence>
<comment type="similarity">
    <text evidence="2">In the C-terminal section; belongs to the class-I pyridoxal-phosphate-dependent aminotransferase family.</text>
</comment>
<dbReference type="InterPro" id="IPR036390">
    <property type="entry name" value="WH_DNA-bd_sf"/>
</dbReference>
<proteinExistence type="inferred from homology"/>
<dbReference type="SMART" id="SM00345">
    <property type="entry name" value="HTH_GNTR"/>
    <property type="match status" value="1"/>
</dbReference>
<dbReference type="InterPro" id="IPR000524">
    <property type="entry name" value="Tscrpt_reg_HTH_GntR"/>
</dbReference>
<evidence type="ECO:0000259" key="8">
    <source>
        <dbReference type="PROSITE" id="PS50949"/>
    </source>
</evidence>
<gene>
    <name evidence="9" type="ORF">IMZ08_00435</name>
</gene>
<evidence type="ECO:0000313" key="9">
    <source>
        <dbReference type="EMBL" id="MBE4906522.1"/>
    </source>
</evidence>
<dbReference type="Proteomes" id="UP001516662">
    <property type="component" value="Unassembled WGS sequence"/>
</dbReference>
<dbReference type="GO" id="GO:0008483">
    <property type="term" value="F:transaminase activity"/>
    <property type="evidence" value="ECO:0007669"/>
    <property type="project" value="UniProtKB-KW"/>
</dbReference>
<evidence type="ECO:0000256" key="4">
    <source>
        <dbReference type="ARBA" id="ARBA00022898"/>
    </source>
</evidence>
<keyword evidence="6" id="KW-0238">DNA-binding</keyword>
<dbReference type="Gene3D" id="1.10.10.10">
    <property type="entry name" value="Winged helix-like DNA-binding domain superfamily/Winged helix DNA-binding domain"/>
    <property type="match status" value="1"/>
</dbReference>
<dbReference type="InterPro" id="IPR015424">
    <property type="entry name" value="PyrdxlP-dep_Trfase"/>
</dbReference>
<dbReference type="InterPro" id="IPR036388">
    <property type="entry name" value="WH-like_DNA-bd_sf"/>
</dbReference>
<name>A0ABR9QDE6_9BACI</name>
<dbReference type="PROSITE" id="PS50949">
    <property type="entry name" value="HTH_GNTR"/>
    <property type="match status" value="1"/>
</dbReference>
<evidence type="ECO:0000256" key="2">
    <source>
        <dbReference type="ARBA" id="ARBA00005384"/>
    </source>
</evidence>
<keyword evidence="3 9" id="KW-0032">Aminotransferase</keyword>
<dbReference type="Pfam" id="PF00392">
    <property type="entry name" value="GntR"/>
    <property type="match status" value="1"/>
</dbReference>
<dbReference type="InterPro" id="IPR004839">
    <property type="entry name" value="Aminotransferase_I/II_large"/>
</dbReference>
<dbReference type="EMBL" id="JADCLJ010000002">
    <property type="protein sequence ID" value="MBE4906522.1"/>
    <property type="molecule type" value="Genomic_DNA"/>
</dbReference>
<dbReference type="CDD" id="cd00609">
    <property type="entry name" value="AAT_like"/>
    <property type="match status" value="1"/>
</dbReference>
<comment type="cofactor">
    <cofactor evidence="1">
        <name>pyridoxal 5'-phosphate</name>
        <dbReference type="ChEBI" id="CHEBI:597326"/>
    </cofactor>
</comment>
<evidence type="ECO:0000256" key="5">
    <source>
        <dbReference type="ARBA" id="ARBA00023015"/>
    </source>
</evidence>
<dbReference type="PANTHER" id="PTHR46577">
    <property type="entry name" value="HTH-TYPE TRANSCRIPTIONAL REGULATORY PROTEIN GABR"/>
    <property type="match status" value="1"/>
</dbReference>
<keyword evidence="4" id="KW-0663">Pyridoxal phosphate</keyword>
<dbReference type="InterPro" id="IPR015421">
    <property type="entry name" value="PyrdxlP-dep_Trfase_major"/>
</dbReference>
<evidence type="ECO:0000313" key="10">
    <source>
        <dbReference type="Proteomes" id="UP001516662"/>
    </source>
</evidence>
<dbReference type="SUPFAM" id="SSF46785">
    <property type="entry name" value="Winged helix' DNA-binding domain"/>
    <property type="match status" value="1"/>
</dbReference>
<reference evidence="9 10" key="1">
    <citation type="submission" date="2020-10" db="EMBL/GenBank/DDBJ databases">
        <title>Bacillus sp. HD4P25, an endophyte from a halophyte.</title>
        <authorList>
            <person name="Sun J.-Q."/>
        </authorList>
    </citation>
    <scope>NUCLEOTIDE SEQUENCE [LARGE SCALE GENOMIC DNA]</scope>
    <source>
        <strain evidence="9 10">YIM 93174</strain>
    </source>
</reference>
<dbReference type="PANTHER" id="PTHR46577:SF1">
    <property type="entry name" value="HTH-TYPE TRANSCRIPTIONAL REGULATORY PROTEIN GABR"/>
    <property type="match status" value="1"/>
</dbReference>
<comment type="caution">
    <text evidence="9">The sequence shown here is derived from an EMBL/GenBank/DDBJ whole genome shotgun (WGS) entry which is preliminary data.</text>
</comment>
<evidence type="ECO:0000256" key="7">
    <source>
        <dbReference type="ARBA" id="ARBA00023163"/>
    </source>
</evidence>
<organism evidence="9 10">
    <name type="scientific">Litchfieldia luteola</name>
    <dbReference type="NCBI Taxonomy" id="682179"/>
    <lineage>
        <taxon>Bacteria</taxon>
        <taxon>Bacillati</taxon>
        <taxon>Bacillota</taxon>
        <taxon>Bacilli</taxon>
        <taxon>Bacillales</taxon>
        <taxon>Bacillaceae</taxon>
        <taxon>Litchfieldia</taxon>
    </lineage>
</organism>
<keyword evidence="7" id="KW-0804">Transcription</keyword>
<dbReference type="Pfam" id="PF00155">
    <property type="entry name" value="Aminotran_1_2"/>
    <property type="match status" value="1"/>
</dbReference>
<keyword evidence="3 9" id="KW-0808">Transferase</keyword>
<evidence type="ECO:0000256" key="3">
    <source>
        <dbReference type="ARBA" id="ARBA00022576"/>
    </source>
</evidence>
<feature type="domain" description="HTH gntR-type" evidence="8">
    <location>
        <begin position="13"/>
        <end position="81"/>
    </location>
</feature>
<dbReference type="SUPFAM" id="SSF53383">
    <property type="entry name" value="PLP-dependent transferases"/>
    <property type="match status" value="1"/>
</dbReference>
<keyword evidence="5" id="KW-0805">Transcription regulation</keyword>
<evidence type="ECO:0000256" key="6">
    <source>
        <dbReference type="ARBA" id="ARBA00023125"/>
    </source>
</evidence>
<accession>A0ABR9QDE6</accession>
<protein>
    <submittedName>
        <fullName evidence="9">PLP-dependent aminotransferase family protein</fullName>
    </submittedName>
</protein>